<gene>
    <name evidence="1" type="ORF">L596_014217</name>
</gene>
<name>A0A4U5NBF8_STECR</name>
<dbReference type="EMBL" id="AZBU02000004">
    <property type="protein sequence ID" value="TKR80088.1"/>
    <property type="molecule type" value="Genomic_DNA"/>
</dbReference>
<reference evidence="1 2" key="2">
    <citation type="journal article" date="2019" name="G3 (Bethesda)">
        <title>Hybrid Assembly of the Genome of the Entomopathogenic Nematode Steinernema carpocapsae Identifies the X-Chromosome.</title>
        <authorList>
            <person name="Serra L."/>
            <person name="Macchietto M."/>
            <person name="Macias-Munoz A."/>
            <person name="McGill C.J."/>
            <person name="Rodriguez I.M."/>
            <person name="Rodriguez B."/>
            <person name="Murad R."/>
            <person name="Mortazavi A."/>
        </authorList>
    </citation>
    <scope>NUCLEOTIDE SEQUENCE [LARGE SCALE GENOMIC DNA]</scope>
    <source>
        <strain evidence="1 2">ALL</strain>
    </source>
</reference>
<comment type="caution">
    <text evidence="1">The sequence shown here is derived from an EMBL/GenBank/DDBJ whole genome shotgun (WGS) entry which is preliminary data.</text>
</comment>
<sequence>MVLVNNCPLFWDHLKCAARLLGPDLSFTRERIKWPQRPQNPRGINQFKPPTGLQPSLLYLQHFSAPGSILGIRRSSFHPGFSVPVSEVPRVLQPVNQNSKISTKVRESGVRFLEASLDVVGKILGSLSGGSGLKRQNQHEISEIRI</sequence>
<accession>A0A4U5NBF8</accession>
<keyword evidence="2" id="KW-1185">Reference proteome</keyword>
<evidence type="ECO:0000313" key="2">
    <source>
        <dbReference type="Proteomes" id="UP000298663"/>
    </source>
</evidence>
<evidence type="ECO:0000313" key="1">
    <source>
        <dbReference type="EMBL" id="TKR80088.1"/>
    </source>
</evidence>
<reference evidence="1 2" key="1">
    <citation type="journal article" date="2015" name="Genome Biol.">
        <title>Comparative genomics of Steinernema reveals deeply conserved gene regulatory networks.</title>
        <authorList>
            <person name="Dillman A.R."/>
            <person name="Macchietto M."/>
            <person name="Porter C.F."/>
            <person name="Rogers A."/>
            <person name="Williams B."/>
            <person name="Antoshechkin I."/>
            <person name="Lee M.M."/>
            <person name="Goodwin Z."/>
            <person name="Lu X."/>
            <person name="Lewis E.E."/>
            <person name="Goodrich-Blair H."/>
            <person name="Stock S.P."/>
            <person name="Adams B.J."/>
            <person name="Sternberg P.W."/>
            <person name="Mortazavi A."/>
        </authorList>
    </citation>
    <scope>NUCLEOTIDE SEQUENCE [LARGE SCALE GENOMIC DNA]</scope>
    <source>
        <strain evidence="1 2">ALL</strain>
    </source>
</reference>
<dbReference type="Proteomes" id="UP000298663">
    <property type="component" value="Unassembled WGS sequence"/>
</dbReference>
<proteinExistence type="predicted"/>
<organism evidence="1 2">
    <name type="scientific">Steinernema carpocapsae</name>
    <name type="common">Entomopathogenic nematode</name>
    <dbReference type="NCBI Taxonomy" id="34508"/>
    <lineage>
        <taxon>Eukaryota</taxon>
        <taxon>Metazoa</taxon>
        <taxon>Ecdysozoa</taxon>
        <taxon>Nematoda</taxon>
        <taxon>Chromadorea</taxon>
        <taxon>Rhabditida</taxon>
        <taxon>Tylenchina</taxon>
        <taxon>Panagrolaimomorpha</taxon>
        <taxon>Strongyloidoidea</taxon>
        <taxon>Steinernematidae</taxon>
        <taxon>Steinernema</taxon>
    </lineage>
</organism>
<dbReference type="AlphaFoldDB" id="A0A4U5NBF8"/>
<protein>
    <submittedName>
        <fullName evidence="1">Uncharacterized protein</fullName>
    </submittedName>
</protein>